<gene>
    <name evidence="2" type="ORF">Ato02nite_024450</name>
</gene>
<dbReference type="Gene3D" id="3.40.50.1580">
    <property type="entry name" value="Nucleoside phosphorylase domain"/>
    <property type="match status" value="1"/>
</dbReference>
<organism evidence="2 3">
    <name type="scientific">Paractinoplanes toevensis</name>
    <dbReference type="NCBI Taxonomy" id="571911"/>
    <lineage>
        <taxon>Bacteria</taxon>
        <taxon>Bacillati</taxon>
        <taxon>Actinomycetota</taxon>
        <taxon>Actinomycetes</taxon>
        <taxon>Micromonosporales</taxon>
        <taxon>Micromonosporaceae</taxon>
        <taxon>Paractinoplanes</taxon>
    </lineage>
</organism>
<dbReference type="InterPro" id="IPR035994">
    <property type="entry name" value="Nucleoside_phosphorylase_sf"/>
</dbReference>
<dbReference type="InterPro" id="IPR036390">
    <property type="entry name" value="WH_DNA-bd_sf"/>
</dbReference>
<dbReference type="GO" id="GO:0019284">
    <property type="term" value="P:L-methionine salvage from S-adenosylmethionine"/>
    <property type="evidence" value="ECO:0007669"/>
    <property type="project" value="TreeGrafter"/>
</dbReference>
<dbReference type="PROSITE" id="PS51462">
    <property type="entry name" value="NUDIX"/>
    <property type="match status" value="1"/>
</dbReference>
<dbReference type="InterPro" id="IPR000086">
    <property type="entry name" value="NUDIX_hydrolase_dom"/>
</dbReference>
<comment type="caution">
    <text evidence="2">The sequence shown here is derived from an EMBL/GenBank/DDBJ whole genome shotgun (WGS) entry which is preliminary data.</text>
</comment>
<dbReference type="PANTHER" id="PTHR46832:SF1">
    <property type="entry name" value="5'-METHYLTHIOADENOSINE_S-ADENOSYLHOMOCYSTEINE NUCLEOSIDASE"/>
    <property type="match status" value="1"/>
</dbReference>
<dbReference type="Pfam" id="PF00293">
    <property type="entry name" value="NUDIX"/>
    <property type="match status" value="1"/>
</dbReference>
<dbReference type="InterPro" id="IPR054105">
    <property type="entry name" value="WHD_NrtR"/>
</dbReference>
<dbReference type="Pfam" id="PF21906">
    <property type="entry name" value="WHD_NrtR"/>
    <property type="match status" value="1"/>
</dbReference>
<keyword evidence="3" id="KW-1185">Reference proteome</keyword>
<dbReference type="Pfam" id="PF01048">
    <property type="entry name" value="PNP_UDP_1"/>
    <property type="match status" value="1"/>
</dbReference>
<evidence type="ECO:0000313" key="2">
    <source>
        <dbReference type="EMBL" id="GIM90652.1"/>
    </source>
</evidence>
<name>A0A919T8I3_9ACTN</name>
<dbReference type="CDD" id="cd18873">
    <property type="entry name" value="NUDIX_NadM_like"/>
    <property type="match status" value="1"/>
</dbReference>
<dbReference type="InterPro" id="IPR000845">
    <property type="entry name" value="Nucleoside_phosphorylase_d"/>
</dbReference>
<dbReference type="InterPro" id="IPR036388">
    <property type="entry name" value="WH-like_DNA-bd_sf"/>
</dbReference>
<dbReference type="GO" id="GO:0005829">
    <property type="term" value="C:cytosol"/>
    <property type="evidence" value="ECO:0007669"/>
    <property type="project" value="TreeGrafter"/>
</dbReference>
<dbReference type="InterPro" id="IPR015797">
    <property type="entry name" value="NUDIX_hydrolase-like_dom_sf"/>
</dbReference>
<dbReference type="SUPFAM" id="SSF46785">
    <property type="entry name" value="Winged helix' DNA-binding domain"/>
    <property type="match status" value="1"/>
</dbReference>
<evidence type="ECO:0000259" key="1">
    <source>
        <dbReference type="PROSITE" id="PS51462"/>
    </source>
</evidence>
<dbReference type="CDD" id="cd09008">
    <property type="entry name" value="MTAN"/>
    <property type="match status" value="1"/>
</dbReference>
<sequence length="613" mass="66172">MDDDEWQAPEVLVAVDLVIFTLRESGLNLLLVERGIDPFRGSLALPGGFLRDAEEDILAAARRELAEEAGLVDVPHLEQLGVYGEPGRDPRGRVISVAYLAIAPGLPEPLAGTDAAAAWWTPVERALGGESPLAFDHRRIITDGLERARGKLEHSALATAFCAEPFTISDLQAVYEAVWGIRLDPRNFYRKVQNARGFIVADGGLRKADNGRPARLFRAGPHRRLVPPMLRTHQRPEEDEPVNSDHPIVILTALDLEYDAVRRHLADPRLHRHNAGTRFEVGRLADGTPIALGLVGKGNHPAAVLAERAIHEFTPTAVLFVGVAGALWPAIGLGTVVVATHVYAYHGGTSEDDGFKARPRVWEIAHQADQVARHVKRTGDWARDLPDGVRPDVTFGPIAAGEVVQDSAFSAHAAWVRDTYNDAVAIEMEGAGIAQAAHLNLALPAVIVRGISDRADGSKSTTDGQNWQPAAARNAAAFAVALAGELSREVRTNSHRGETMQERITNFAGGHARVGVQAGQIHGDVTVGQHRRSAVLSLEDQVEEFRQELRDLHGQGLIDSATLGAVRAELAVVVDSPPTESLLALKKIHGLVLDLPELTALVTAMLALVRERS</sequence>
<dbReference type="PANTHER" id="PTHR46832">
    <property type="entry name" value="5'-METHYLTHIOADENOSINE/S-ADENOSYLHOMOCYSTEINE NUCLEOSIDASE"/>
    <property type="match status" value="1"/>
</dbReference>
<feature type="domain" description="Nudix hydrolase" evidence="1">
    <location>
        <begin position="10"/>
        <end position="147"/>
    </location>
</feature>
<dbReference type="GO" id="GO:0008930">
    <property type="term" value="F:methylthioadenosine nucleosidase activity"/>
    <property type="evidence" value="ECO:0007669"/>
    <property type="project" value="TreeGrafter"/>
</dbReference>
<dbReference type="EMBL" id="BOQN01000033">
    <property type="protein sequence ID" value="GIM90652.1"/>
    <property type="molecule type" value="Genomic_DNA"/>
</dbReference>
<dbReference type="Gene3D" id="1.10.10.10">
    <property type="entry name" value="Winged helix-like DNA-binding domain superfamily/Winged helix DNA-binding domain"/>
    <property type="match status" value="1"/>
</dbReference>
<protein>
    <recommendedName>
        <fullName evidence="1">Nudix hydrolase domain-containing protein</fullName>
    </recommendedName>
</protein>
<reference evidence="2 3" key="1">
    <citation type="submission" date="2021-03" db="EMBL/GenBank/DDBJ databases">
        <title>Whole genome shotgun sequence of Actinoplanes toevensis NBRC 105298.</title>
        <authorList>
            <person name="Komaki H."/>
            <person name="Tamura T."/>
        </authorList>
    </citation>
    <scope>NUCLEOTIDE SEQUENCE [LARGE SCALE GENOMIC DNA]</scope>
    <source>
        <strain evidence="2 3">NBRC 105298</strain>
    </source>
</reference>
<dbReference type="AlphaFoldDB" id="A0A919T8I3"/>
<evidence type="ECO:0000313" key="3">
    <source>
        <dbReference type="Proteomes" id="UP000677082"/>
    </source>
</evidence>
<dbReference type="GO" id="GO:0009116">
    <property type="term" value="P:nucleoside metabolic process"/>
    <property type="evidence" value="ECO:0007669"/>
    <property type="project" value="InterPro"/>
</dbReference>
<dbReference type="GO" id="GO:0008782">
    <property type="term" value="F:adenosylhomocysteine nucleosidase activity"/>
    <property type="evidence" value="ECO:0007669"/>
    <property type="project" value="TreeGrafter"/>
</dbReference>
<dbReference type="SUPFAM" id="SSF55811">
    <property type="entry name" value="Nudix"/>
    <property type="match status" value="1"/>
</dbReference>
<dbReference type="Gene3D" id="3.90.79.10">
    <property type="entry name" value="Nucleoside Triphosphate Pyrophosphohydrolase"/>
    <property type="match status" value="1"/>
</dbReference>
<dbReference type="SUPFAM" id="SSF53167">
    <property type="entry name" value="Purine and uridine phosphorylases"/>
    <property type="match status" value="1"/>
</dbReference>
<dbReference type="Proteomes" id="UP000677082">
    <property type="component" value="Unassembled WGS sequence"/>
</dbReference>
<accession>A0A919T8I3</accession>
<proteinExistence type="predicted"/>